<dbReference type="AlphaFoldDB" id="A0A418YLM0"/>
<protein>
    <recommendedName>
        <fullName evidence="6">DSBA-like thioredoxin domain-containing protein</fullName>
    </recommendedName>
</protein>
<dbReference type="EMBL" id="QVRA01000037">
    <property type="protein sequence ID" value="RJG51996.1"/>
    <property type="molecule type" value="Genomic_DNA"/>
</dbReference>
<sequence>MPALPPCCAFHQIASGYRAMVPADVPPDQGDGSPRKAFSRRDFATLSLFAAVGWLGSWILRETAPLAQDMSSNGRAQTAADQRTSRSAGNPDGSVTVVAFNDFLCPICKVTAHILAAAVKHDGDVRIEYRDLAFFGPMAERAALVGLAMDRQSLYPAYHDRTMAMHIPLNDAVLRDIGHDIGADWEQATKDLKDQRQAFLNRLHQDANLAFGLGIRGTPAFLVESLLAIGRKTEDEFLAIFAEARDKARIAE</sequence>
<evidence type="ECO:0000313" key="7">
    <source>
        <dbReference type="EMBL" id="RJG51996.1"/>
    </source>
</evidence>
<proteinExistence type="predicted"/>
<accession>A0A418YLM0</accession>
<evidence type="ECO:0000256" key="4">
    <source>
        <dbReference type="ARBA" id="ARBA00023284"/>
    </source>
</evidence>
<name>A0A418YLM0_9SPHN</name>
<feature type="domain" description="DSBA-like thioredoxin" evidence="6">
    <location>
        <begin position="96"/>
        <end position="237"/>
    </location>
</feature>
<keyword evidence="1" id="KW-0732">Signal</keyword>
<keyword evidence="4" id="KW-0676">Redox-active center</keyword>
<dbReference type="PANTHER" id="PTHR13887:SF14">
    <property type="entry name" value="DISULFIDE BOND FORMATION PROTEIN D"/>
    <property type="match status" value="1"/>
</dbReference>
<evidence type="ECO:0000313" key="8">
    <source>
        <dbReference type="Proteomes" id="UP000283469"/>
    </source>
</evidence>
<keyword evidence="3" id="KW-1015">Disulfide bond</keyword>
<dbReference type="OrthoDB" id="9780147at2"/>
<dbReference type="Proteomes" id="UP000283469">
    <property type="component" value="Unassembled WGS sequence"/>
</dbReference>
<keyword evidence="8" id="KW-1185">Reference proteome</keyword>
<dbReference type="PANTHER" id="PTHR13887">
    <property type="entry name" value="GLUTATHIONE S-TRANSFERASE KAPPA"/>
    <property type="match status" value="1"/>
</dbReference>
<organism evidence="7 8">
    <name type="scientific">Sphingobium terrigena</name>
    <dbReference type="NCBI Taxonomy" id="2304063"/>
    <lineage>
        <taxon>Bacteria</taxon>
        <taxon>Pseudomonadati</taxon>
        <taxon>Pseudomonadota</taxon>
        <taxon>Alphaproteobacteria</taxon>
        <taxon>Sphingomonadales</taxon>
        <taxon>Sphingomonadaceae</taxon>
        <taxon>Sphingobium</taxon>
    </lineage>
</organism>
<gene>
    <name evidence="7" type="ORF">D0Z70_22310</name>
</gene>
<dbReference type="SUPFAM" id="SSF52833">
    <property type="entry name" value="Thioredoxin-like"/>
    <property type="match status" value="1"/>
</dbReference>
<evidence type="ECO:0000256" key="3">
    <source>
        <dbReference type="ARBA" id="ARBA00023157"/>
    </source>
</evidence>
<feature type="region of interest" description="Disordered" evidence="5">
    <location>
        <begin position="70"/>
        <end position="91"/>
    </location>
</feature>
<evidence type="ECO:0000256" key="1">
    <source>
        <dbReference type="ARBA" id="ARBA00022729"/>
    </source>
</evidence>
<evidence type="ECO:0000256" key="5">
    <source>
        <dbReference type="SAM" id="MobiDB-lite"/>
    </source>
</evidence>
<reference evidence="7 8" key="1">
    <citation type="submission" date="2018-08" db="EMBL/GenBank/DDBJ databases">
        <title>Sphingobium sp. EO9.</title>
        <authorList>
            <person name="Park Y."/>
            <person name="Kim K.H."/>
            <person name="Jeon C.O."/>
        </authorList>
    </citation>
    <scope>NUCLEOTIDE SEQUENCE [LARGE SCALE GENOMIC DNA]</scope>
    <source>
        <strain evidence="7 8">EO9</strain>
    </source>
</reference>
<dbReference type="InterPro" id="IPR036249">
    <property type="entry name" value="Thioredoxin-like_sf"/>
</dbReference>
<comment type="caution">
    <text evidence="7">The sequence shown here is derived from an EMBL/GenBank/DDBJ whole genome shotgun (WGS) entry which is preliminary data.</text>
</comment>
<dbReference type="InterPro" id="IPR001853">
    <property type="entry name" value="DSBA-like_thioredoxin_dom"/>
</dbReference>
<dbReference type="Gene3D" id="3.40.30.10">
    <property type="entry name" value="Glutaredoxin"/>
    <property type="match status" value="1"/>
</dbReference>
<evidence type="ECO:0000256" key="2">
    <source>
        <dbReference type="ARBA" id="ARBA00023002"/>
    </source>
</evidence>
<keyword evidence="2" id="KW-0560">Oxidoreductase</keyword>
<feature type="compositionally biased region" description="Polar residues" evidence="5">
    <location>
        <begin position="70"/>
        <end position="88"/>
    </location>
</feature>
<dbReference type="Pfam" id="PF01323">
    <property type="entry name" value="DSBA"/>
    <property type="match status" value="1"/>
</dbReference>
<dbReference type="GO" id="GO:0016491">
    <property type="term" value="F:oxidoreductase activity"/>
    <property type="evidence" value="ECO:0007669"/>
    <property type="project" value="UniProtKB-KW"/>
</dbReference>
<evidence type="ECO:0000259" key="6">
    <source>
        <dbReference type="Pfam" id="PF01323"/>
    </source>
</evidence>